<sequence>MCVPPRALCLEMPGIAGSMFHALARNLDQVLPLVSCLLSVDLLPIGQPAQKPTRNADGDGDDN</sequence>
<evidence type="ECO:0000313" key="1">
    <source>
        <dbReference type="EMBL" id="KAF3073506.1"/>
    </source>
</evidence>
<comment type="caution">
    <text evidence="1">The sequence shown here is derived from an EMBL/GenBank/DDBJ whole genome shotgun (WGS) entry which is preliminary data.</text>
</comment>
<dbReference type="Proteomes" id="UP000801864">
    <property type="component" value="Unassembled WGS sequence"/>
</dbReference>
<organism evidence="1 2">
    <name type="scientific">Trichoderma lentiforme</name>
    <dbReference type="NCBI Taxonomy" id="1567552"/>
    <lineage>
        <taxon>Eukaryota</taxon>
        <taxon>Fungi</taxon>
        <taxon>Dikarya</taxon>
        <taxon>Ascomycota</taxon>
        <taxon>Pezizomycotina</taxon>
        <taxon>Sordariomycetes</taxon>
        <taxon>Hypocreomycetidae</taxon>
        <taxon>Hypocreales</taxon>
        <taxon>Hypocreaceae</taxon>
        <taxon>Trichoderma</taxon>
    </lineage>
</organism>
<protein>
    <submittedName>
        <fullName evidence="1">Uncharacterized protein</fullName>
    </submittedName>
</protein>
<dbReference type="AlphaFoldDB" id="A0A9P4XGH7"/>
<name>A0A9P4XGH7_9HYPO</name>
<gene>
    <name evidence="1" type="ORF">CFAM422_004035</name>
</gene>
<keyword evidence="2" id="KW-1185">Reference proteome</keyword>
<proteinExistence type="predicted"/>
<dbReference type="EMBL" id="QLNT01000006">
    <property type="protein sequence ID" value="KAF3073506.1"/>
    <property type="molecule type" value="Genomic_DNA"/>
</dbReference>
<evidence type="ECO:0000313" key="2">
    <source>
        <dbReference type="Proteomes" id="UP000801864"/>
    </source>
</evidence>
<accession>A0A9P4XGH7</accession>
<reference evidence="1 2" key="1">
    <citation type="submission" date="2018-06" db="EMBL/GenBank/DDBJ databases">
        <title>Genome analysis of cellulolytic fungus Trichoderma lentiforme CFAM-422.</title>
        <authorList>
            <person name="Steindorff A.S."/>
            <person name="Formighieri E.F."/>
            <person name="Midorikawa G.E.O."/>
            <person name="Tamietti M.S."/>
            <person name="Ramos E.Z."/>
            <person name="Silva A.S."/>
            <person name="Bon E.P.S."/>
            <person name="Mendes T.D."/>
            <person name="Damaso M.C.T."/>
            <person name="Favaro L.C.L."/>
        </authorList>
    </citation>
    <scope>NUCLEOTIDE SEQUENCE [LARGE SCALE GENOMIC DNA]</scope>
    <source>
        <strain evidence="1 2">CFAM-422</strain>
    </source>
</reference>